<sequence>MDLGLLHMDILIMLRVKLNSLGLEQGEDKLGQGGTPGEAMAFEQWWILKLKDLKLVPPGNNPRLPLPQRQLNMLLDQLVKWLLPGQLPSPLLLDLDMDFDLEPNKGHKKGCGNKLSNWLEYCCSHRYRVNRFKVSNLVKWFCLTWDWIWLWNGFCNRRYSPCF</sequence>
<name>A0A101M3Z7_PICGL</name>
<keyword evidence="1" id="KW-0496">Mitochondrion</keyword>
<organism evidence="1">
    <name type="scientific">Picea glauca</name>
    <name type="common">White spruce</name>
    <name type="synonym">Pinus glauca</name>
    <dbReference type="NCBI Taxonomy" id="3330"/>
    <lineage>
        <taxon>Eukaryota</taxon>
        <taxon>Viridiplantae</taxon>
        <taxon>Streptophyta</taxon>
        <taxon>Embryophyta</taxon>
        <taxon>Tracheophyta</taxon>
        <taxon>Spermatophyta</taxon>
        <taxon>Pinopsida</taxon>
        <taxon>Pinidae</taxon>
        <taxon>Conifers I</taxon>
        <taxon>Pinales</taxon>
        <taxon>Pinaceae</taxon>
        <taxon>Picea</taxon>
    </lineage>
</organism>
<evidence type="ECO:0000313" key="1">
    <source>
        <dbReference type="EMBL" id="KUM50457.1"/>
    </source>
</evidence>
<gene>
    <name evidence="1" type="ORF">ABT39_MTgene300</name>
</gene>
<dbReference type="EMBL" id="LKAM01000001">
    <property type="protein sequence ID" value="KUM50457.1"/>
    <property type="molecule type" value="Genomic_DNA"/>
</dbReference>
<accession>A0A101M3Z7</accession>
<geneLocation type="mitochondrion" evidence="1"/>
<protein>
    <submittedName>
        <fullName evidence="1">Uncharacterized protein</fullName>
    </submittedName>
</protein>
<comment type="caution">
    <text evidence="1">The sequence shown here is derived from an EMBL/GenBank/DDBJ whole genome shotgun (WGS) entry which is preliminary data.</text>
</comment>
<reference evidence="1" key="1">
    <citation type="journal article" date="2015" name="Genome Biol. Evol.">
        <title>Organellar Genomes of White Spruce (Picea glauca): Assembly and Annotation.</title>
        <authorList>
            <person name="Jackman S.D."/>
            <person name="Warren R.L."/>
            <person name="Gibb E.A."/>
            <person name="Vandervalk B.P."/>
            <person name="Mohamadi H."/>
            <person name="Chu J."/>
            <person name="Raymond A."/>
            <person name="Pleasance S."/>
            <person name="Coope R."/>
            <person name="Wildung M.R."/>
            <person name="Ritland C.E."/>
            <person name="Bousquet J."/>
            <person name="Jones S.J."/>
            <person name="Bohlmann J."/>
            <person name="Birol I."/>
        </authorList>
    </citation>
    <scope>NUCLEOTIDE SEQUENCE [LARGE SCALE GENOMIC DNA]</scope>
    <source>
        <tissue evidence="1">Flushing bud</tissue>
    </source>
</reference>
<dbReference type="AlphaFoldDB" id="A0A101M3Z7"/>
<proteinExistence type="predicted"/>